<dbReference type="InterPro" id="IPR032466">
    <property type="entry name" value="Metal_Hydrolase"/>
</dbReference>
<dbReference type="PANTHER" id="PTHR22642:SF2">
    <property type="entry name" value="PROTEIN LONG AFTER FAR-RED 3"/>
    <property type="match status" value="1"/>
</dbReference>
<evidence type="ECO:0000313" key="3">
    <source>
        <dbReference type="Proteomes" id="UP001208570"/>
    </source>
</evidence>
<dbReference type="GO" id="GO:0016810">
    <property type="term" value="F:hydrolase activity, acting on carbon-nitrogen (but not peptide) bonds"/>
    <property type="evidence" value="ECO:0007669"/>
    <property type="project" value="InterPro"/>
</dbReference>
<dbReference type="EMBL" id="JAODUP010000924">
    <property type="protein sequence ID" value="KAK2142672.1"/>
    <property type="molecule type" value="Genomic_DNA"/>
</dbReference>
<dbReference type="Gene3D" id="3.20.20.140">
    <property type="entry name" value="Metal-dependent hydrolases"/>
    <property type="match status" value="1"/>
</dbReference>
<dbReference type="SUPFAM" id="SSF51338">
    <property type="entry name" value="Composite domain of metallo-dependent hydrolases"/>
    <property type="match status" value="1"/>
</dbReference>
<dbReference type="Gene3D" id="2.30.40.10">
    <property type="entry name" value="Urease, subunit C, domain 1"/>
    <property type="match status" value="1"/>
</dbReference>
<dbReference type="InterPro" id="IPR033932">
    <property type="entry name" value="YtcJ-like"/>
</dbReference>
<dbReference type="Pfam" id="PF07969">
    <property type="entry name" value="Amidohydro_3"/>
    <property type="match status" value="1"/>
</dbReference>
<sequence length="583" mass="65348">MDSVTNKDRLTLIHNAKIYAFDEADYSWMLFDNKSGYIRALGRRDPPINDATPDNVIDVNGRRVLPGLHESHIHLGLYGLTLTYLDASGCRSVDELKERLLIFAKNNPNRKWIHGHGWEQDQLGRYPARADLDCVCPDQPVLLFRVCGHIAVANSKALQLAGIGRNTPDPEGGRIDRYPEGHSLCGEPTGVIREVSEKLFAEFLIPTETDMSSAIKESIRHCLKQGVTSVHALEDHYTWGIFCDLVDQGRLPVRVFYVPYWENRKSQKIPEAGQTRGKLLSCDRVKIFSDGALGPCTAAVSVPYKGSDKNNKGLLMHTQDDLNKLVSEATSSGYRLEIHAIGDAAADAVLTSLEAGKVAREKRPIIVHCQILRTDLIERMDSLGVIASIQPQFVPTDARWVGDVLPEDLMEYAYAWKTLINSNIQCCGGSDAPVESPRPLRGIYDAIFRYTDDNRKTCYRSDQCLTVQEAITLYTKGGAFTTRREHDLGQLLPGFQADFIVLDSEIDPVQCPEEFSTTKVSQDRIASEEMFKLNQINLRTSQETKIEVLITMMLCRSTDPANIIVQVTIQMREKGRQPEVVRK</sequence>
<dbReference type="CDD" id="cd01300">
    <property type="entry name" value="YtcJ_like"/>
    <property type="match status" value="1"/>
</dbReference>
<proteinExistence type="predicted"/>
<reference evidence="2" key="1">
    <citation type="journal article" date="2023" name="Mol. Biol. Evol.">
        <title>Third-Generation Sequencing Reveals the Adaptive Role of the Epigenome in Three Deep-Sea Polychaetes.</title>
        <authorList>
            <person name="Perez M."/>
            <person name="Aroh O."/>
            <person name="Sun Y."/>
            <person name="Lan Y."/>
            <person name="Juniper S.K."/>
            <person name="Young C.R."/>
            <person name="Angers B."/>
            <person name="Qian P.Y."/>
        </authorList>
    </citation>
    <scope>NUCLEOTIDE SEQUENCE</scope>
    <source>
        <strain evidence="2">P08H-3</strain>
    </source>
</reference>
<keyword evidence="3" id="KW-1185">Reference proteome</keyword>
<dbReference type="Proteomes" id="UP001208570">
    <property type="component" value="Unassembled WGS sequence"/>
</dbReference>
<feature type="domain" description="Amidohydrolase 3" evidence="1">
    <location>
        <begin position="56"/>
        <end position="514"/>
    </location>
</feature>
<dbReference type="Gene3D" id="3.10.310.70">
    <property type="match status" value="1"/>
</dbReference>
<dbReference type="PANTHER" id="PTHR22642">
    <property type="entry name" value="IMIDAZOLONEPROPIONASE"/>
    <property type="match status" value="1"/>
</dbReference>
<name>A0AAD9MR40_9ANNE</name>
<evidence type="ECO:0000259" key="1">
    <source>
        <dbReference type="Pfam" id="PF07969"/>
    </source>
</evidence>
<protein>
    <recommendedName>
        <fullName evidence="1">Amidohydrolase 3 domain-containing protein</fullName>
    </recommendedName>
</protein>
<dbReference type="SUPFAM" id="SSF51556">
    <property type="entry name" value="Metallo-dependent hydrolases"/>
    <property type="match status" value="1"/>
</dbReference>
<dbReference type="InterPro" id="IPR013108">
    <property type="entry name" value="Amidohydro_3"/>
</dbReference>
<evidence type="ECO:0000313" key="2">
    <source>
        <dbReference type="EMBL" id="KAK2142672.1"/>
    </source>
</evidence>
<comment type="caution">
    <text evidence="2">The sequence shown here is derived from an EMBL/GenBank/DDBJ whole genome shotgun (WGS) entry which is preliminary data.</text>
</comment>
<organism evidence="2 3">
    <name type="scientific">Paralvinella palmiformis</name>
    <dbReference type="NCBI Taxonomy" id="53620"/>
    <lineage>
        <taxon>Eukaryota</taxon>
        <taxon>Metazoa</taxon>
        <taxon>Spiralia</taxon>
        <taxon>Lophotrochozoa</taxon>
        <taxon>Annelida</taxon>
        <taxon>Polychaeta</taxon>
        <taxon>Sedentaria</taxon>
        <taxon>Canalipalpata</taxon>
        <taxon>Terebellida</taxon>
        <taxon>Terebelliformia</taxon>
        <taxon>Alvinellidae</taxon>
        <taxon>Paralvinella</taxon>
    </lineage>
</organism>
<dbReference type="AlphaFoldDB" id="A0AAD9MR40"/>
<gene>
    <name evidence="2" type="ORF">LSH36_924g00027</name>
</gene>
<dbReference type="InterPro" id="IPR011059">
    <property type="entry name" value="Metal-dep_hydrolase_composite"/>
</dbReference>
<accession>A0AAD9MR40</accession>